<accession>A0A662DEG9</accession>
<sequence length="377" mass="42825">MKAEKNITIFMVAGEVSGDMYGALLARALYRINPHLIIYGIGGEKMQEAGVRLILNSLSISVVGFTELFSKIGKIIATFKAVKKFIIQNKPSAVVLIDYPGFNLRLARIIKREKIPVIYYVSPQVWAWRKKRAGTLISRVDRLVVILPFEKDWYHKEGYHNVDYFGHPLVEILKNHKDKEEIKKGKSIVGILPGSRYSEIKRILPVMLKTAKLIRTGNKVHFVLPLAPGIKESSLSRYLKKSNVKIEIYKKGSLPVIKSADLILVASGTATLEASYFQTPMIVIYKISFFSYLLARILVRTPWIGLVNLIAGENIAPEFIQWKAKPRKIAKIAMDYLKDKKKVEEVKKKLLSVKEKIEGENTSIKVARVILDFCKER</sequence>
<evidence type="ECO:0000256" key="5">
    <source>
        <dbReference type="ARBA" id="ARBA00022556"/>
    </source>
</evidence>
<reference evidence="11 12" key="1">
    <citation type="submission" date="2018-06" db="EMBL/GenBank/DDBJ databases">
        <title>Extensive metabolic versatility and redundancy in microbially diverse, dynamic hydrothermal sediments.</title>
        <authorList>
            <person name="Dombrowski N."/>
            <person name="Teske A."/>
            <person name="Baker B.J."/>
        </authorList>
    </citation>
    <scope>NUCLEOTIDE SEQUENCE [LARGE SCALE GENOMIC DNA]</scope>
    <source>
        <strain evidence="11">B19_G9</strain>
    </source>
</reference>
<evidence type="ECO:0000256" key="1">
    <source>
        <dbReference type="ARBA" id="ARBA00002056"/>
    </source>
</evidence>
<dbReference type="EMBL" id="QMQB01000048">
    <property type="protein sequence ID" value="RLE14214.1"/>
    <property type="molecule type" value="Genomic_DNA"/>
</dbReference>
<protein>
    <recommendedName>
        <fullName evidence="3 10">Lipid-A-disaccharide synthase</fullName>
        <ecNumber evidence="2 10">2.4.1.182</ecNumber>
    </recommendedName>
</protein>
<evidence type="ECO:0000256" key="7">
    <source>
        <dbReference type="ARBA" id="ARBA00022679"/>
    </source>
</evidence>
<organism evidence="11 12">
    <name type="scientific">Aerophobetes bacterium</name>
    <dbReference type="NCBI Taxonomy" id="2030807"/>
    <lineage>
        <taxon>Bacteria</taxon>
        <taxon>Candidatus Aerophobota</taxon>
    </lineage>
</organism>
<dbReference type="SUPFAM" id="SSF53756">
    <property type="entry name" value="UDP-Glycosyltransferase/glycogen phosphorylase"/>
    <property type="match status" value="1"/>
</dbReference>
<dbReference type="InterPro" id="IPR003835">
    <property type="entry name" value="Glyco_trans_19"/>
</dbReference>
<dbReference type="Pfam" id="PF02684">
    <property type="entry name" value="LpxB"/>
    <property type="match status" value="1"/>
</dbReference>
<name>A0A662DEG9_UNCAE</name>
<comment type="caution">
    <text evidence="11">The sequence shown here is derived from an EMBL/GenBank/DDBJ whole genome shotgun (WGS) entry which is preliminary data.</text>
</comment>
<dbReference type="GO" id="GO:0009245">
    <property type="term" value="P:lipid A biosynthetic process"/>
    <property type="evidence" value="ECO:0007669"/>
    <property type="project" value="UniProtKB-UniRule"/>
</dbReference>
<keyword evidence="4 10" id="KW-0444">Lipid biosynthesis</keyword>
<dbReference type="AlphaFoldDB" id="A0A662DEG9"/>
<evidence type="ECO:0000256" key="4">
    <source>
        <dbReference type="ARBA" id="ARBA00022516"/>
    </source>
</evidence>
<keyword evidence="5 10" id="KW-0441">Lipid A biosynthesis</keyword>
<keyword evidence="6 10" id="KW-0328">Glycosyltransferase</keyword>
<dbReference type="Proteomes" id="UP000267654">
    <property type="component" value="Unassembled WGS sequence"/>
</dbReference>
<evidence type="ECO:0000256" key="3">
    <source>
        <dbReference type="ARBA" id="ARBA00020902"/>
    </source>
</evidence>
<dbReference type="PANTHER" id="PTHR30372:SF4">
    <property type="entry name" value="LIPID-A-DISACCHARIDE SYNTHASE, MITOCHONDRIAL-RELATED"/>
    <property type="match status" value="1"/>
</dbReference>
<dbReference type="PANTHER" id="PTHR30372">
    <property type="entry name" value="LIPID-A-DISACCHARIDE SYNTHASE"/>
    <property type="match status" value="1"/>
</dbReference>
<dbReference type="HAMAP" id="MF_00392">
    <property type="entry name" value="LpxB"/>
    <property type="match status" value="1"/>
</dbReference>
<comment type="catalytic activity">
    <reaction evidence="9 10">
        <text>a lipid X + a UDP-2-N,3-O-bis[(3R)-3-hydroxyacyl]-alpha-D-glucosamine = a lipid A disaccharide + UDP + H(+)</text>
        <dbReference type="Rhea" id="RHEA:67828"/>
        <dbReference type="ChEBI" id="CHEBI:15378"/>
        <dbReference type="ChEBI" id="CHEBI:58223"/>
        <dbReference type="ChEBI" id="CHEBI:137748"/>
        <dbReference type="ChEBI" id="CHEBI:176338"/>
        <dbReference type="ChEBI" id="CHEBI:176343"/>
        <dbReference type="EC" id="2.4.1.182"/>
    </reaction>
</comment>
<dbReference type="GO" id="GO:0008915">
    <property type="term" value="F:lipid-A-disaccharide synthase activity"/>
    <property type="evidence" value="ECO:0007669"/>
    <property type="project" value="UniProtKB-UniRule"/>
</dbReference>
<comment type="similarity">
    <text evidence="10">Belongs to the LpxB family.</text>
</comment>
<comment type="function">
    <text evidence="1 10">Condensation of UDP-2,3-diacylglucosamine and 2,3-diacylglucosamine-1-phosphate to form lipid A disaccharide, a precursor of lipid A, a phosphorylated glycolipid that anchors the lipopolysaccharide to the outer membrane of the cell.</text>
</comment>
<keyword evidence="7 10" id="KW-0808">Transferase</keyword>
<evidence type="ECO:0000256" key="8">
    <source>
        <dbReference type="ARBA" id="ARBA00023098"/>
    </source>
</evidence>
<dbReference type="EC" id="2.4.1.182" evidence="2 10"/>
<evidence type="ECO:0000313" key="11">
    <source>
        <dbReference type="EMBL" id="RLE14214.1"/>
    </source>
</evidence>
<proteinExistence type="inferred from homology"/>
<evidence type="ECO:0000256" key="6">
    <source>
        <dbReference type="ARBA" id="ARBA00022676"/>
    </source>
</evidence>
<evidence type="ECO:0000256" key="9">
    <source>
        <dbReference type="ARBA" id="ARBA00048975"/>
    </source>
</evidence>
<dbReference type="NCBIfam" id="TIGR00215">
    <property type="entry name" value="lpxB"/>
    <property type="match status" value="1"/>
</dbReference>
<evidence type="ECO:0000313" key="12">
    <source>
        <dbReference type="Proteomes" id="UP000267654"/>
    </source>
</evidence>
<keyword evidence="8 10" id="KW-0443">Lipid metabolism</keyword>
<evidence type="ECO:0000256" key="10">
    <source>
        <dbReference type="HAMAP-Rule" id="MF_00392"/>
    </source>
</evidence>
<comment type="pathway">
    <text evidence="10">Bacterial outer membrane biogenesis; LPS lipid A biosynthesis.</text>
</comment>
<dbReference type="GO" id="GO:0005543">
    <property type="term" value="F:phospholipid binding"/>
    <property type="evidence" value="ECO:0007669"/>
    <property type="project" value="TreeGrafter"/>
</dbReference>
<dbReference type="GO" id="GO:0016020">
    <property type="term" value="C:membrane"/>
    <property type="evidence" value="ECO:0007669"/>
    <property type="project" value="GOC"/>
</dbReference>
<gene>
    <name evidence="10" type="primary">lpxB</name>
    <name evidence="11" type="ORF">DRI96_01780</name>
</gene>
<evidence type="ECO:0000256" key="2">
    <source>
        <dbReference type="ARBA" id="ARBA00012687"/>
    </source>
</evidence>
<dbReference type="UniPathway" id="UPA00973"/>